<keyword evidence="4" id="KW-0812">Transmembrane</keyword>
<dbReference type="EMBL" id="JACAZI010000019">
    <property type="protein sequence ID" value="KAF7340443.1"/>
    <property type="molecule type" value="Genomic_DNA"/>
</dbReference>
<evidence type="ECO:0000256" key="2">
    <source>
        <dbReference type="ARBA" id="ARBA00022737"/>
    </source>
</evidence>
<dbReference type="CDD" id="cd00200">
    <property type="entry name" value="WD40"/>
    <property type="match status" value="2"/>
</dbReference>
<dbReference type="InterPro" id="IPR036322">
    <property type="entry name" value="WD40_repeat_dom_sf"/>
</dbReference>
<keyword evidence="7" id="KW-1185">Reference proteome</keyword>
<dbReference type="InterPro" id="IPR059179">
    <property type="entry name" value="MLKL-like_MCAfunc"/>
</dbReference>
<feature type="domain" description="Nephrocystin 3-like N-terminal" evidence="5">
    <location>
        <begin position="250"/>
        <end position="399"/>
    </location>
</feature>
<dbReference type="SUPFAM" id="SSF50978">
    <property type="entry name" value="WD40 repeat-like"/>
    <property type="match status" value="1"/>
</dbReference>
<accession>A0A8H6XFD9</accession>
<organism evidence="6 7">
    <name type="scientific">Mycena venus</name>
    <dbReference type="NCBI Taxonomy" id="2733690"/>
    <lineage>
        <taxon>Eukaryota</taxon>
        <taxon>Fungi</taxon>
        <taxon>Dikarya</taxon>
        <taxon>Basidiomycota</taxon>
        <taxon>Agaricomycotina</taxon>
        <taxon>Agaricomycetes</taxon>
        <taxon>Agaricomycetidae</taxon>
        <taxon>Agaricales</taxon>
        <taxon>Marasmiineae</taxon>
        <taxon>Mycenaceae</taxon>
        <taxon>Mycena</taxon>
    </lineage>
</organism>
<dbReference type="InterPro" id="IPR056884">
    <property type="entry name" value="NPHP3-like_N"/>
</dbReference>
<dbReference type="InterPro" id="IPR027417">
    <property type="entry name" value="P-loop_NTPase"/>
</dbReference>
<sequence>MRRARLKLTTAFGDTKERRAKINSACSGLRMVLIAARDTVASVGVPGLAVAMSGLLLVVDVIQKTGQTVEDVVKLTTHIEKLARVLSEALERGTISHLAANRIDRLASTLKRVSDDAEKLGSKGFIARALTSDQDGQRLQAQIQALSWSIESFTLETVMNMEFLLDDHIRFVQDSTRATQNIVTATHLAVQEWSYKMEAKEGYLPRAAQASFNSKERECCSDSTRESILRDIFDWVHCDCPDDTSATNVPHSQIFWLNGSAGTGKTTIAYTVAKHCWNAMPRVLGASFFCSRDDDDCSKLRLIFPTISHQLGIFNPAFGVAVSGIIKANPEIVYAGVQYQLDELIVKPLALVRNTFNRCIVILDALDECRDTGTISAVLAALSHHVVDLLPLKFFITSRPETQITMGFADPILRDKTARFVLHQVELPVVQADIHTYLSSRLARTRTLYGISESWPSPECLRALTRLSSGLFIFASTSTKFIEDPFYSNPREQLALLLRNAGRVVGRSSPSDCLDQLYTQILTLAYPELSSKQLRVLKTVLGSILHLRDPLSPVALDNLLGLNPGRVKETLLRLHSLVIMPDNDDQSIRLLHPSFFDFLTEPTRCSIPHLTMKWEEQNTLIALSCMRVMLQLTRDMCRLGQPTLLNIEIPDLSVRIAAHIPPHLKYACLHWAFHLSNGLLTDMVLGALDQFCAEHLLHWIEVCSLLGELRSALHSVGDLCQKFWVRCRVSSDTITLLNDAQHLIREFFPIISTTALQVYHSALLFLPDHALLLKRYQQEMNLAIQTYNAVDGRWSPCEMVIDGQSAGFQSVCLSPDGSYILSGSEGHVDLWDAMTGALLQTFGGLSLSITSVAFSWDGTRIAAGSEDAHVLMWDARTGGHLWTFEGHSQSVESVSFHPGKQWIIASGSRDNTIRVWDAQLCIHIRTLRGHSGPVLSVTFSADGASLVSGSADQTLRLWDAIKLIPVRTFRRYPEFVMSVAISSDGKRIAAGCSDQMVWICDASNGDNMKALKGHSGRVTSVAFSPDAKQVASGSMDHTIRLWDVETGAQLLTLEKHAEWVTSVAFSADGTRIVSGSEDRTIRMWDISSSARLRSFTVHASRVAFSADGATLALLSTDNKIMILDVSSGTCLRTLHGHRDGLITHLAFDPNGRHFVAAAQNNIKIWGRDSIEASHKLRGHAGWVLVVAFSSTGAHMASGSDDKSVMLWDIEAGTHLRTLMCHSEAVTYLAFSRDGTRIVSGANDNIIALWSCPNGQLLEKIHHNEESHLSVESAMSTSVFLMDGGWLCFCEGSTKNMLDPCRFKTH</sequence>
<feature type="repeat" description="WD" evidence="3">
    <location>
        <begin position="884"/>
        <end position="917"/>
    </location>
</feature>
<feature type="transmembrane region" description="Helical" evidence="4">
    <location>
        <begin position="40"/>
        <end position="59"/>
    </location>
</feature>
<evidence type="ECO:0000313" key="6">
    <source>
        <dbReference type="EMBL" id="KAF7340443.1"/>
    </source>
</evidence>
<dbReference type="SMART" id="SM00320">
    <property type="entry name" value="WD40"/>
    <property type="match status" value="11"/>
</dbReference>
<dbReference type="Proteomes" id="UP000620124">
    <property type="component" value="Unassembled WGS sequence"/>
</dbReference>
<dbReference type="InterPro" id="IPR011047">
    <property type="entry name" value="Quinoprotein_ADH-like_sf"/>
</dbReference>
<dbReference type="PROSITE" id="PS50082">
    <property type="entry name" value="WD_REPEATS_2"/>
    <property type="match status" value="7"/>
</dbReference>
<dbReference type="PANTHER" id="PTHR22847:SF637">
    <property type="entry name" value="WD REPEAT DOMAIN 5B"/>
    <property type="match status" value="1"/>
</dbReference>
<evidence type="ECO:0000256" key="1">
    <source>
        <dbReference type="ARBA" id="ARBA00022574"/>
    </source>
</evidence>
<keyword evidence="1 3" id="KW-0853">WD repeat</keyword>
<keyword evidence="4" id="KW-0472">Membrane</keyword>
<dbReference type="InterPro" id="IPR001680">
    <property type="entry name" value="WD40_rpt"/>
</dbReference>
<dbReference type="CDD" id="cd21037">
    <property type="entry name" value="MLKL_NTD"/>
    <property type="match status" value="1"/>
</dbReference>
<name>A0A8H6XFD9_9AGAR</name>
<dbReference type="InterPro" id="IPR020472">
    <property type="entry name" value="WD40_PAC1"/>
</dbReference>
<feature type="repeat" description="WD" evidence="3">
    <location>
        <begin position="1176"/>
        <end position="1217"/>
    </location>
</feature>
<dbReference type="Gene3D" id="2.130.10.10">
    <property type="entry name" value="YVTN repeat-like/Quinoprotein amine dehydrogenase"/>
    <property type="match status" value="3"/>
</dbReference>
<feature type="repeat" description="WD" evidence="3">
    <location>
        <begin position="1218"/>
        <end position="1259"/>
    </location>
</feature>
<evidence type="ECO:0000256" key="3">
    <source>
        <dbReference type="PROSITE-ProRule" id="PRU00221"/>
    </source>
</evidence>
<feature type="repeat" description="WD" evidence="3">
    <location>
        <begin position="1053"/>
        <end position="1094"/>
    </location>
</feature>
<feature type="repeat" description="WD" evidence="3">
    <location>
        <begin position="927"/>
        <end position="959"/>
    </location>
</feature>
<dbReference type="SMART" id="SM00564">
    <property type="entry name" value="PQQ"/>
    <property type="match status" value="2"/>
</dbReference>
<feature type="repeat" description="WD" evidence="3">
    <location>
        <begin position="1011"/>
        <end position="1052"/>
    </location>
</feature>
<dbReference type="InterPro" id="IPR018391">
    <property type="entry name" value="PQQ_b-propeller_rpt"/>
</dbReference>
<keyword evidence="2" id="KW-0677">Repeat</keyword>
<gene>
    <name evidence="6" type="ORF">MVEN_01964500</name>
</gene>
<dbReference type="Pfam" id="PF24883">
    <property type="entry name" value="NPHP3_N"/>
    <property type="match status" value="1"/>
</dbReference>
<dbReference type="Pfam" id="PF00400">
    <property type="entry name" value="WD40"/>
    <property type="match status" value="10"/>
</dbReference>
<dbReference type="InterPro" id="IPR019775">
    <property type="entry name" value="WD40_repeat_CS"/>
</dbReference>
<feature type="repeat" description="WD" evidence="3">
    <location>
        <begin position="842"/>
        <end position="883"/>
    </location>
</feature>
<reference evidence="6" key="1">
    <citation type="submission" date="2020-05" db="EMBL/GenBank/DDBJ databases">
        <title>Mycena genomes resolve the evolution of fungal bioluminescence.</title>
        <authorList>
            <person name="Tsai I.J."/>
        </authorList>
    </citation>
    <scope>NUCLEOTIDE SEQUENCE</scope>
    <source>
        <strain evidence="6">CCC161011</strain>
    </source>
</reference>
<comment type="caution">
    <text evidence="6">The sequence shown here is derived from an EMBL/GenBank/DDBJ whole genome shotgun (WGS) entry which is preliminary data.</text>
</comment>
<proteinExistence type="predicted"/>
<dbReference type="Gene3D" id="3.40.50.300">
    <property type="entry name" value="P-loop containing nucleotide triphosphate hydrolases"/>
    <property type="match status" value="1"/>
</dbReference>
<dbReference type="OrthoDB" id="3027122at2759"/>
<evidence type="ECO:0000313" key="7">
    <source>
        <dbReference type="Proteomes" id="UP000620124"/>
    </source>
</evidence>
<dbReference type="PROSITE" id="PS50294">
    <property type="entry name" value="WD_REPEATS_REGION"/>
    <property type="match status" value="7"/>
</dbReference>
<dbReference type="SUPFAM" id="SSF50998">
    <property type="entry name" value="Quinoprotein alcohol dehydrogenase-like"/>
    <property type="match status" value="1"/>
</dbReference>
<dbReference type="SUPFAM" id="SSF52540">
    <property type="entry name" value="P-loop containing nucleoside triphosphate hydrolases"/>
    <property type="match status" value="1"/>
</dbReference>
<protein>
    <submittedName>
        <fullName evidence="6">WD40 repeat-like protein</fullName>
    </submittedName>
</protein>
<dbReference type="InterPro" id="IPR015943">
    <property type="entry name" value="WD40/YVTN_repeat-like_dom_sf"/>
</dbReference>
<dbReference type="GO" id="GO:1990234">
    <property type="term" value="C:transferase complex"/>
    <property type="evidence" value="ECO:0007669"/>
    <property type="project" value="UniProtKB-ARBA"/>
</dbReference>
<dbReference type="PANTHER" id="PTHR22847">
    <property type="entry name" value="WD40 REPEAT PROTEIN"/>
    <property type="match status" value="1"/>
</dbReference>
<evidence type="ECO:0000256" key="4">
    <source>
        <dbReference type="SAM" id="Phobius"/>
    </source>
</evidence>
<dbReference type="PRINTS" id="PR00320">
    <property type="entry name" value="GPROTEINBRPT"/>
</dbReference>
<evidence type="ECO:0000259" key="5">
    <source>
        <dbReference type="Pfam" id="PF24883"/>
    </source>
</evidence>
<keyword evidence="4" id="KW-1133">Transmembrane helix</keyword>
<dbReference type="PROSITE" id="PS00678">
    <property type="entry name" value="WD_REPEATS_1"/>
    <property type="match status" value="4"/>
</dbReference>